<dbReference type="Gene3D" id="3.40.50.300">
    <property type="entry name" value="P-loop containing nucleotide triphosphate hydrolases"/>
    <property type="match status" value="1"/>
</dbReference>
<evidence type="ECO:0000256" key="7">
    <source>
        <dbReference type="ARBA" id="ARBA00022989"/>
    </source>
</evidence>
<evidence type="ECO:0000256" key="1">
    <source>
        <dbReference type="ARBA" id="ARBA00004651"/>
    </source>
</evidence>
<evidence type="ECO:0000256" key="6">
    <source>
        <dbReference type="ARBA" id="ARBA00022840"/>
    </source>
</evidence>
<dbReference type="InterPro" id="IPR039421">
    <property type="entry name" value="Type_1_exporter"/>
</dbReference>
<feature type="transmembrane region" description="Helical" evidence="9">
    <location>
        <begin position="296"/>
        <end position="321"/>
    </location>
</feature>
<dbReference type="Gene3D" id="1.20.1560.10">
    <property type="entry name" value="ABC transporter type 1, transmembrane domain"/>
    <property type="match status" value="1"/>
</dbReference>
<dbReference type="InterPro" id="IPR017871">
    <property type="entry name" value="ABC_transporter-like_CS"/>
</dbReference>
<keyword evidence="7 9" id="KW-1133">Transmembrane helix</keyword>
<evidence type="ECO:0000256" key="3">
    <source>
        <dbReference type="ARBA" id="ARBA00022475"/>
    </source>
</evidence>
<evidence type="ECO:0000259" key="10">
    <source>
        <dbReference type="PROSITE" id="PS50893"/>
    </source>
</evidence>
<name>A0A285C0G5_9PROT</name>
<accession>A0A285C0G5</accession>
<reference evidence="12 13" key="1">
    <citation type="submission" date="2017-08" db="EMBL/GenBank/DDBJ databases">
        <authorList>
            <person name="de Groot N.N."/>
        </authorList>
    </citation>
    <scope>NUCLEOTIDE SEQUENCE [LARGE SCALE GENOMIC DNA]</scope>
    <source>
        <strain evidence="12 13">Nm15</strain>
    </source>
</reference>
<proteinExistence type="predicted"/>
<evidence type="ECO:0000256" key="4">
    <source>
        <dbReference type="ARBA" id="ARBA00022692"/>
    </source>
</evidence>
<dbReference type="CDD" id="cd18563">
    <property type="entry name" value="ABC_6TM_exporter_like"/>
    <property type="match status" value="1"/>
</dbReference>
<keyword evidence="6 12" id="KW-0067">ATP-binding</keyword>
<dbReference type="PROSITE" id="PS50893">
    <property type="entry name" value="ABC_TRANSPORTER_2"/>
    <property type="match status" value="1"/>
</dbReference>
<dbReference type="PANTHER" id="PTHR43394">
    <property type="entry name" value="ATP-DEPENDENT PERMEASE MDL1, MITOCHONDRIAL"/>
    <property type="match status" value="1"/>
</dbReference>
<evidence type="ECO:0000256" key="9">
    <source>
        <dbReference type="SAM" id="Phobius"/>
    </source>
</evidence>
<dbReference type="Pfam" id="PF00005">
    <property type="entry name" value="ABC_tran"/>
    <property type="match status" value="1"/>
</dbReference>
<dbReference type="RefSeq" id="WP_096293771.1">
    <property type="nucleotide sequence ID" value="NZ_LT907782.1"/>
</dbReference>
<evidence type="ECO:0000256" key="5">
    <source>
        <dbReference type="ARBA" id="ARBA00022741"/>
    </source>
</evidence>
<dbReference type="PROSITE" id="PS50929">
    <property type="entry name" value="ABC_TM1F"/>
    <property type="match status" value="1"/>
</dbReference>
<dbReference type="GO" id="GO:0015421">
    <property type="term" value="F:ABC-type oligopeptide transporter activity"/>
    <property type="evidence" value="ECO:0007669"/>
    <property type="project" value="TreeGrafter"/>
</dbReference>
<keyword evidence="3" id="KW-1003">Cell membrane</keyword>
<evidence type="ECO:0000256" key="8">
    <source>
        <dbReference type="ARBA" id="ARBA00023136"/>
    </source>
</evidence>
<dbReference type="GO" id="GO:0005524">
    <property type="term" value="F:ATP binding"/>
    <property type="evidence" value="ECO:0007669"/>
    <property type="project" value="UniProtKB-KW"/>
</dbReference>
<dbReference type="GO" id="GO:0005886">
    <property type="term" value="C:plasma membrane"/>
    <property type="evidence" value="ECO:0007669"/>
    <property type="project" value="UniProtKB-SubCell"/>
</dbReference>
<dbReference type="InterPro" id="IPR036640">
    <property type="entry name" value="ABC1_TM_sf"/>
</dbReference>
<dbReference type="InterPro" id="IPR003593">
    <property type="entry name" value="AAA+_ATPase"/>
</dbReference>
<dbReference type="InterPro" id="IPR011527">
    <property type="entry name" value="ABC1_TM_dom"/>
</dbReference>
<feature type="transmembrane region" description="Helical" evidence="9">
    <location>
        <begin position="327"/>
        <end position="346"/>
    </location>
</feature>
<gene>
    <name evidence="12" type="ORF">SAMN06296273_2480</name>
</gene>
<dbReference type="AlphaFoldDB" id="A0A285C0G5"/>
<dbReference type="PANTHER" id="PTHR43394:SF1">
    <property type="entry name" value="ATP-BINDING CASSETTE SUB-FAMILY B MEMBER 10, MITOCHONDRIAL"/>
    <property type="match status" value="1"/>
</dbReference>
<dbReference type="PROSITE" id="PS00211">
    <property type="entry name" value="ABC_TRANSPORTER_1"/>
    <property type="match status" value="1"/>
</dbReference>
<dbReference type="OrthoDB" id="8554730at2"/>
<dbReference type="FunFam" id="3.40.50.300:FF:000287">
    <property type="entry name" value="Multidrug ABC transporter ATP-binding protein"/>
    <property type="match status" value="1"/>
</dbReference>
<evidence type="ECO:0000313" key="13">
    <source>
        <dbReference type="Proteomes" id="UP000242498"/>
    </source>
</evidence>
<feature type="domain" description="ABC transporter" evidence="10">
    <location>
        <begin position="505"/>
        <end position="738"/>
    </location>
</feature>
<feature type="transmembrane region" description="Helical" evidence="9">
    <location>
        <begin position="224"/>
        <end position="244"/>
    </location>
</feature>
<dbReference type="Proteomes" id="UP000242498">
    <property type="component" value="Chromosome I"/>
</dbReference>
<protein>
    <submittedName>
        <fullName evidence="12">ATP-binding cassette, subfamily B</fullName>
    </submittedName>
</protein>
<feature type="transmembrane region" description="Helical" evidence="9">
    <location>
        <begin position="440"/>
        <end position="457"/>
    </location>
</feature>
<comment type="subcellular location">
    <subcellularLocation>
        <location evidence="1">Cell membrane</location>
        <topology evidence="1">Multi-pass membrane protein</topology>
    </subcellularLocation>
</comment>
<dbReference type="InterPro" id="IPR003439">
    <property type="entry name" value="ABC_transporter-like_ATP-bd"/>
</dbReference>
<dbReference type="GO" id="GO:0016887">
    <property type="term" value="F:ATP hydrolysis activity"/>
    <property type="evidence" value="ECO:0007669"/>
    <property type="project" value="InterPro"/>
</dbReference>
<keyword evidence="4 9" id="KW-0812">Transmembrane</keyword>
<feature type="transmembrane region" description="Helical" evidence="9">
    <location>
        <begin position="182"/>
        <end position="204"/>
    </location>
</feature>
<dbReference type="SUPFAM" id="SSF52540">
    <property type="entry name" value="P-loop containing nucleoside triphosphate hydrolases"/>
    <property type="match status" value="1"/>
</dbReference>
<evidence type="ECO:0000313" key="12">
    <source>
        <dbReference type="EMBL" id="SNX61022.1"/>
    </source>
</evidence>
<dbReference type="EMBL" id="LT907782">
    <property type="protein sequence ID" value="SNX61022.1"/>
    <property type="molecule type" value="Genomic_DNA"/>
</dbReference>
<keyword evidence="5" id="KW-0547">Nucleotide-binding</keyword>
<sequence length="762" mass="85674">MQRTDYSSLSHPSISWADEITAQLIDQETILAWLPIELDTQLHFSPGLIVVTNKRLLAKMLGDEAWQAWHYRNGLSLTQRDYAGIGCLELYDPHARLSFWRYRLGNDAAVSRLIHCFTEQRGYHLTGKLPSSSDTLAQCPSCSIYLFSEEECTVCEKQNHTPPSTWTLFRLWRFAKPYKGRLLIGLLLTLCSTAATLVPPYLTMPLMDNVLIPYQNGQPINTDLVTLYLSGLLGASILAWILGWGRTYMLARVSERIGADLRTATYEHMLNLSQEYFGGKRTGDLMARIGAETDRINLFLSLHLLDFATDVIIIAMTAAILLSINPWLALVTLIPLPIILWLIHSVRHRLRIGFEKVDRIWAEVNNVLADTIPGIRVVKAFAQEKREAARFHAANQRNLHVNDRVNRVWSLFTPTVTLLTEVGLLVVWVFGIWQISQDEITVGVLTAFLAYIGRFYIRLDSMSRIVSITQKAAAGTKRIFDILDQVSSVPESPDPIHLPAIQGRIELRNVAFRYGTRSIVRDINLTIQPGEMIGLVGHSGSGKSTLVNLICRFYDVTEGVMLIDGHDIRTLSIAEYRKHIGLVLQEPFLFFGTIAENIAYGKPDATREEIVSAARAAHAHEFILRLPHGYDSLVGERGQALSGGERQRISIARALLINPRILILDEATSSVDTTTEKDIQQALDNLVRGRTTIAIAHRLSTLREADRLIVLDRGMIVEIGNHTELMTQQGYYYRLWLAQARNVDTEDKTLAPIEAHSSRGSV</sequence>
<keyword evidence="8 9" id="KW-0472">Membrane</keyword>
<feature type="domain" description="ABC transmembrane type-1" evidence="11">
    <location>
        <begin position="183"/>
        <end position="471"/>
    </location>
</feature>
<feature type="transmembrane region" description="Helical" evidence="9">
    <location>
        <begin position="408"/>
        <end position="434"/>
    </location>
</feature>
<evidence type="ECO:0000256" key="2">
    <source>
        <dbReference type="ARBA" id="ARBA00022448"/>
    </source>
</evidence>
<dbReference type="SMART" id="SM00382">
    <property type="entry name" value="AAA"/>
    <property type="match status" value="1"/>
</dbReference>
<keyword evidence="2" id="KW-0813">Transport</keyword>
<evidence type="ECO:0000259" key="11">
    <source>
        <dbReference type="PROSITE" id="PS50929"/>
    </source>
</evidence>
<organism evidence="12 13">
    <name type="scientific">Nitrosomonas ureae</name>
    <dbReference type="NCBI Taxonomy" id="44577"/>
    <lineage>
        <taxon>Bacteria</taxon>
        <taxon>Pseudomonadati</taxon>
        <taxon>Pseudomonadota</taxon>
        <taxon>Betaproteobacteria</taxon>
        <taxon>Nitrosomonadales</taxon>
        <taxon>Nitrosomonadaceae</taxon>
        <taxon>Nitrosomonas</taxon>
    </lineage>
</organism>
<dbReference type="SUPFAM" id="SSF90123">
    <property type="entry name" value="ABC transporter transmembrane region"/>
    <property type="match status" value="1"/>
</dbReference>
<dbReference type="InterPro" id="IPR027417">
    <property type="entry name" value="P-loop_NTPase"/>
</dbReference>
<dbReference type="Pfam" id="PF00664">
    <property type="entry name" value="ABC_membrane"/>
    <property type="match status" value="1"/>
</dbReference>